<proteinExistence type="predicted"/>
<dbReference type="Gene3D" id="3.30.300.130">
    <property type="entry name" value="Fe-S cluster assembly (FSCA)"/>
    <property type="match status" value="1"/>
</dbReference>
<evidence type="ECO:0000313" key="3">
    <source>
        <dbReference type="Proteomes" id="UP000005737"/>
    </source>
</evidence>
<sequence length="143" mass="16364">MHFYRYAVPDSVARKDIRHYLESMSEAQPETFDLTSRYEGDDPKIKALWKEIYGVIDPEIGLPLVDLGLIYDVRFDEETKKAHVVMTLTSIGCPAGPYLQTEVYNACKRVEGVEEAQAEIVFSPPWNPREMASEEVQMMLGIF</sequence>
<evidence type="ECO:0000259" key="1">
    <source>
        <dbReference type="Pfam" id="PF01883"/>
    </source>
</evidence>
<reference evidence="2 3" key="1">
    <citation type="submission" date="2011-10" db="EMBL/GenBank/DDBJ databases">
        <title>The Improved High-Quality Draft genome of Leptonema illini DSM 21528.</title>
        <authorList>
            <consortium name="US DOE Joint Genome Institute (JGI-PGF)"/>
            <person name="Lucas S."/>
            <person name="Copeland A."/>
            <person name="Lapidus A."/>
            <person name="Glavina del Rio T."/>
            <person name="Dalin E."/>
            <person name="Tice H."/>
            <person name="Bruce D."/>
            <person name="Goodwin L."/>
            <person name="Pitluck S."/>
            <person name="Peters L."/>
            <person name="Mikhailova N."/>
            <person name="Held B."/>
            <person name="Kyrpides N."/>
            <person name="Mavromatis K."/>
            <person name="Ivanova N."/>
            <person name="Markowitz V."/>
            <person name="Cheng J.-F."/>
            <person name="Hugenholtz P."/>
            <person name="Woyke T."/>
            <person name="Wu D."/>
            <person name="Gronow S."/>
            <person name="Wellnitz S."/>
            <person name="Brambilla E.-M."/>
            <person name="Klenk H.-P."/>
            <person name="Eisen J.A."/>
        </authorList>
    </citation>
    <scope>NUCLEOTIDE SEQUENCE [LARGE SCALE GENOMIC DNA]</scope>
    <source>
        <strain evidence="2 3">DSM 21528</strain>
    </source>
</reference>
<dbReference type="Proteomes" id="UP000005737">
    <property type="component" value="Unassembled WGS sequence"/>
</dbReference>
<dbReference type="InterPro" id="IPR002744">
    <property type="entry name" value="MIP18-like"/>
</dbReference>
<feature type="domain" description="MIP18 family-like" evidence="1">
    <location>
        <begin position="54"/>
        <end position="117"/>
    </location>
</feature>
<dbReference type="EMBL" id="JH597773">
    <property type="protein sequence ID" value="EHQ06959.1"/>
    <property type="molecule type" value="Genomic_DNA"/>
</dbReference>
<dbReference type="HOGENOM" id="CLU_1803793_0_0_12"/>
<dbReference type="Pfam" id="PF01883">
    <property type="entry name" value="FeS_assembly_P"/>
    <property type="match status" value="1"/>
</dbReference>
<dbReference type="PANTHER" id="PTHR42831">
    <property type="entry name" value="FE-S PROTEIN MATURATION AUXILIARY FACTOR YITW"/>
    <property type="match status" value="1"/>
</dbReference>
<keyword evidence="3" id="KW-1185">Reference proteome</keyword>
<evidence type="ECO:0000313" key="2">
    <source>
        <dbReference type="EMBL" id="EHQ06959.1"/>
    </source>
</evidence>
<dbReference type="STRING" id="183.GCA_002009735_01326"/>
<dbReference type="PANTHER" id="PTHR42831:SF1">
    <property type="entry name" value="FE-S PROTEIN MATURATION AUXILIARY FACTOR YITW"/>
    <property type="match status" value="1"/>
</dbReference>
<accession>H2CHT7</accession>
<dbReference type="InterPro" id="IPR052339">
    <property type="entry name" value="Fe-S_Maturation_MIP18"/>
</dbReference>
<protein>
    <recommendedName>
        <fullName evidence="1">MIP18 family-like domain-containing protein</fullName>
    </recommendedName>
</protein>
<organism evidence="2 3">
    <name type="scientific">Leptonema illini DSM 21528</name>
    <dbReference type="NCBI Taxonomy" id="929563"/>
    <lineage>
        <taxon>Bacteria</taxon>
        <taxon>Pseudomonadati</taxon>
        <taxon>Spirochaetota</taxon>
        <taxon>Spirochaetia</taxon>
        <taxon>Leptospirales</taxon>
        <taxon>Leptospiraceae</taxon>
        <taxon>Leptonema</taxon>
    </lineage>
</organism>
<dbReference type="AlphaFoldDB" id="H2CHT7"/>
<dbReference type="SUPFAM" id="SSF117916">
    <property type="entry name" value="Fe-S cluster assembly (FSCA) domain-like"/>
    <property type="match status" value="1"/>
</dbReference>
<name>H2CHT7_9LEPT</name>
<gene>
    <name evidence="2" type="ORF">Lepil_2283</name>
</gene>
<dbReference type="InterPro" id="IPR034904">
    <property type="entry name" value="FSCA_dom_sf"/>
</dbReference>